<evidence type="ECO:0000313" key="2">
    <source>
        <dbReference type="Proteomes" id="UP000230842"/>
    </source>
</evidence>
<organism evidence="1 2">
    <name type="scientific">Mumia flava</name>
    <dbReference type="NCBI Taxonomy" id="1348852"/>
    <lineage>
        <taxon>Bacteria</taxon>
        <taxon>Bacillati</taxon>
        <taxon>Actinomycetota</taxon>
        <taxon>Actinomycetes</taxon>
        <taxon>Propionibacteriales</taxon>
        <taxon>Nocardioidaceae</taxon>
        <taxon>Mumia</taxon>
    </lineage>
</organism>
<dbReference type="Pfam" id="PF06224">
    <property type="entry name" value="AlkZ-like"/>
    <property type="match status" value="1"/>
</dbReference>
<dbReference type="PANTHER" id="PTHR38479:SF2">
    <property type="entry name" value="WINGED HELIX DNA-BINDING DOMAIN-CONTAINING PROTEIN"/>
    <property type="match status" value="1"/>
</dbReference>
<dbReference type="EMBL" id="PGEZ01000002">
    <property type="protein sequence ID" value="PJJ53643.1"/>
    <property type="molecule type" value="Genomic_DNA"/>
</dbReference>
<evidence type="ECO:0000313" key="1">
    <source>
        <dbReference type="EMBL" id="PJJ53643.1"/>
    </source>
</evidence>
<accession>A0A0B2BKC9</accession>
<gene>
    <name evidence="1" type="ORF">CLV56_3134</name>
</gene>
<dbReference type="InterPro" id="IPR009351">
    <property type="entry name" value="AlkZ-like"/>
</dbReference>
<dbReference type="OrthoDB" id="9148135at2"/>
<name>A0A0B2BKC9_9ACTN</name>
<dbReference type="PANTHER" id="PTHR38479">
    <property type="entry name" value="LMO0824 PROTEIN"/>
    <property type="match status" value="1"/>
</dbReference>
<sequence length="395" mass="43047">MRILDAQRRARLVAQHALGAERPDSVEAVVRRVLALHATDPATVYLSVLARRAGAGIDDVRAAMYERRSLVRVLAMRRTLFVVERDDVPMVHAGASLGVARTLRTRLVRQLADLPTDPEVPDPEAWLIDVARGVEASLAERGTASGAQLAQDVPALRTAFLPTTDKRWDVRRNATSPALAWLSAEGVIVRSEPRGDWRSRHHVWAPVTDWFPEGIEELSEPDARARLAHRWLAVFGPATLDDLQWWAGWSKTQTRAAVAALPDVREVELACGPGLVLDSTDLGIGDPDPARVTLLPALDPTPMGWKERGWFLGPHADRLFDRFGNVGPTVWSGGRVVGGWAVRPDGEVVTALLEDVGGDVSDATDTEAQRIAALLDGAPVVPSFPTPLEKELRTA</sequence>
<comment type="caution">
    <text evidence="1">The sequence shown here is derived from an EMBL/GenBank/DDBJ whole genome shotgun (WGS) entry which is preliminary data.</text>
</comment>
<keyword evidence="1" id="KW-0238">DNA-binding</keyword>
<dbReference type="AlphaFoldDB" id="A0A0B2BKC9"/>
<proteinExistence type="predicted"/>
<reference evidence="1 2" key="1">
    <citation type="submission" date="2017-11" db="EMBL/GenBank/DDBJ databases">
        <title>Genomic Encyclopedia of Archaeal and Bacterial Type Strains, Phase II (KMG-II): From Individual Species to Whole Genera.</title>
        <authorList>
            <person name="Goeker M."/>
        </authorList>
    </citation>
    <scope>NUCLEOTIDE SEQUENCE [LARGE SCALE GENOMIC DNA]</scope>
    <source>
        <strain evidence="1 2">DSM 27763</strain>
    </source>
</reference>
<protein>
    <submittedName>
        <fullName evidence="1">Winged helix DNA-binding protein</fullName>
    </submittedName>
</protein>
<dbReference type="RefSeq" id="WP_039345103.1">
    <property type="nucleotide sequence ID" value="NZ_PGEZ01000002.1"/>
</dbReference>
<keyword evidence="2" id="KW-1185">Reference proteome</keyword>
<dbReference type="GO" id="GO:0003677">
    <property type="term" value="F:DNA binding"/>
    <property type="evidence" value="ECO:0007669"/>
    <property type="project" value="UniProtKB-KW"/>
</dbReference>
<dbReference type="Proteomes" id="UP000230842">
    <property type="component" value="Unassembled WGS sequence"/>
</dbReference>